<dbReference type="PANTHER" id="PTHR30627:SF1">
    <property type="entry name" value="PEPTIDOGLYCAN D,D-TRANSPEPTIDASE FTSI"/>
    <property type="match status" value="1"/>
</dbReference>
<dbReference type="Gene3D" id="3.40.710.10">
    <property type="entry name" value="DD-peptidase/beta-lactamase superfamily"/>
    <property type="match status" value="1"/>
</dbReference>
<keyword evidence="3" id="KW-0812">Transmembrane</keyword>
<dbReference type="SUPFAM" id="SSF56601">
    <property type="entry name" value="beta-lactamase/transpeptidase-like"/>
    <property type="match status" value="1"/>
</dbReference>
<reference evidence="6 7" key="1">
    <citation type="journal article" date="2016" name="Nat. Commun.">
        <title>Thousands of microbial genomes shed light on interconnected biogeochemical processes in an aquifer system.</title>
        <authorList>
            <person name="Anantharaman K."/>
            <person name="Brown C.T."/>
            <person name="Hug L.A."/>
            <person name="Sharon I."/>
            <person name="Castelle C.J."/>
            <person name="Probst A.J."/>
            <person name="Thomas B.C."/>
            <person name="Singh A."/>
            <person name="Wilkins M.J."/>
            <person name="Karaoz U."/>
            <person name="Brodie E.L."/>
            <person name="Williams K.H."/>
            <person name="Hubbard S.S."/>
            <person name="Banfield J.F."/>
        </authorList>
    </citation>
    <scope>NUCLEOTIDE SEQUENCE [LARGE SCALE GENOMIC DNA]</scope>
</reference>
<feature type="domain" description="Penicillin-binding protein dimerisation" evidence="5">
    <location>
        <begin position="51"/>
        <end position="186"/>
    </location>
</feature>
<evidence type="ECO:0008006" key="8">
    <source>
        <dbReference type="Google" id="ProtNLM"/>
    </source>
</evidence>
<dbReference type="InterPro" id="IPR001460">
    <property type="entry name" value="PCN-bd_Tpept"/>
</dbReference>
<accession>A0A1G1ZAZ1</accession>
<dbReference type="InterPro" id="IPR036138">
    <property type="entry name" value="PBP_dimer_sf"/>
</dbReference>
<dbReference type="PANTHER" id="PTHR30627">
    <property type="entry name" value="PEPTIDOGLYCAN D,D-TRANSPEPTIDASE"/>
    <property type="match status" value="1"/>
</dbReference>
<dbReference type="EMBL" id="MHJC01000018">
    <property type="protein sequence ID" value="OGY61559.1"/>
    <property type="molecule type" value="Genomic_DNA"/>
</dbReference>
<gene>
    <name evidence="6" type="ORF">A3H06_00440</name>
</gene>
<dbReference type="Proteomes" id="UP000176976">
    <property type="component" value="Unassembled WGS sequence"/>
</dbReference>
<dbReference type="SUPFAM" id="SSF56519">
    <property type="entry name" value="Penicillin binding protein dimerisation domain"/>
    <property type="match status" value="1"/>
</dbReference>
<organism evidence="6 7">
    <name type="scientific">Candidatus Colwellbacteria bacterium RIFCSPLOWO2_12_FULL_44_13</name>
    <dbReference type="NCBI Taxonomy" id="1797694"/>
    <lineage>
        <taxon>Bacteria</taxon>
        <taxon>Candidatus Colwelliibacteriota</taxon>
    </lineage>
</organism>
<keyword evidence="3" id="KW-1133">Transmembrane helix</keyword>
<comment type="caution">
    <text evidence="6">The sequence shown here is derived from an EMBL/GenBank/DDBJ whole genome shotgun (WGS) entry which is preliminary data.</text>
</comment>
<evidence type="ECO:0000259" key="5">
    <source>
        <dbReference type="Pfam" id="PF03717"/>
    </source>
</evidence>
<dbReference type="GO" id="GO:0008658">
    <property type="term" value="F:penicillin binding"/>
    <property type="evidence" value="ECO:0007669"/>
    <property type="project" value="InterPro"/>
</dbReference>
<evidence type="ECO:0000313" key="7">
    <source>
        <dbReference type="Proteomes" id="UP000176976"/>
    </source>
</evidence>
<sequence length="541" mass="59378">MGVRISVLIVFFGLFYAVLIGKLYNVQIEKGAEYQARAESINKLIEDLVSKRGSIFLTDKDDALIPAAIKKDYPTIYAIPSKVEDVAEAANLLSGITDIAVETLEKLLNKPSDPYESIVKKAPIEMVDKVKEAAIPGIEIEMKSNRFYPQGTLAAHVVGFWGIGNDNTPHGQYGIEHFYEEKLQGKLDEVEGDKIKEAESGEDVMLTIDRTIQLEAERILDDLVTTYNAESGTVIVEEPKTGKIIALANAPTFDPNKYGESEIKNFLNPAVESIYESGSIFKVITMASGIDAGKITPDTTYNDIGEVRINDRVIKNWDLQAHGRVTMTNVLEESINTGAVFAERQIGHETFLEYLLKFGFENATGVDLPGEVTGNLTPLKKNVADINYATASFGQGISVTPIGLINALAAIANDGYLMRPYITKDKEPETIRRVISKQTADTVTEMMVSAVDKAKVARIKSYAVAGKTGTAQVPDFKNGGYTEDVINTYVGFTPATNPRFIILVKLDKPYGAPLAGLTVVPAFRNLAEFMLHYYNIPPDRL</sequence>
<feature type="transmembrane region" description="Helical" evidence="3">
    <location>
        <begin position="7"/>
        <end position="24"/>
    </location>
</feature>
<evidence type="ECO:0000313" key="6">
    <source>
        <dbReference type="EMBL" id="OGY61559.1"/>
    </source>
</evidence>
<dbReference type="InterPro" id="IPR005311">
    <property type="entry name" value="PBP_dimer"/>
</dbReference>
<dbReference type="GO" id="GO:0005886">
    <property type="term" value="C:plasma membrane"/>
    <property type="evidence" value="ECO:0007669"/>
    <property type="project" value="TreeGrafter"/>
</dbReference>
<dbReference type="Pfam" id="PF03717">
    <property type="entry name" value="PBP_dimer"/>
    <property type="match status" value="1"/>
</dbReference>
<evidence type="ECO:0000256" key="2">
    <source>
        <dbReference type="ARBA" id="ARBA00023136"/>
    </source>
</evidence>
<dbReference type="InterPro" id="IPR012338">
    <property type="entry name" value="Beta-lactam/transpept-like"/>
</dbReference>
<dbReference type="AlphaFoldDB" id="A0A1G1ZAZ1"/>
<evidence type="ECO:0000256" key="1">
    <source>
        <dbReference type="ARBA" id="ARBA00004370"/>
    </source>
</evidence>
<evidence type="ECO:0000259" key="4">
    <source>
        <dbReference type="Pfam" id="PF00905"/>
    </source>
</evidence>
<feature type="domain" description="Penicillin-binding protein transpeptidase" evidence="4">
    <location>
        <begin position="232"/>
        <end position="517"/>
    </location>
</feature>
<dbReference type="Gene3D" id="3.90.1310.10">
    <property type="entry name" value="Penicillin-binding protein 2a (Domain 2)"/>
    <property type="match status" value="1"/>
</dbReference>
<evidence type="ECO:0000256" key="3">
    <source>
        <dbReference type="SAM" id="Phobius"/>
    </source>
</evidence>
<dbReference type="Gene3D" id="3.30.450.330">
    <property type="match status" value="1"/>
</dbReference>
<dbReference type="Pfam" id="PF00905">
    <property type="entry name" value="Transpeptidase"/>
    <property type="match status" value="1"/>
</dbReference>
<comment type="subcellular location">
    <subcellularLocation>
        <location evidence="1">Membrane</location>
    </subcellularLocation>
</comment>
<keyword evidence="2 3" id="KW-0472">Membrane</keyword>
<protein>
    <recommendedName>
        <fullName evidence="8">Penicillin-binding protein transpeptidase domain-containing protein</fullName>
    </recommendedName>
</protein>
<proteinExistence type="predicted"/>
<dbReference type="GO" id="GO:0071555">
    <property type="term" value="P:cell wall organization"/>
    <property type="evidence" value="ECO:0007669"/>
    <property type="project" value="TreeGrafter"/>
</dbReference>
<name>A0A1G1ZAZ1_9BACT</name>
<dbReference type="InterPro" id="IPR050515">
    <property type="entry name" value="Beta-lactam/transpept"/>
</dbReference>